<dbReference type="InterPro" id="IPR024301">
    <property type="entry name" value="Amidase_6"/>
</dbReference>
<dbReference type="EMBL" id="VSSQ01001104">
    <property type="protein sequence ID" value="MPM05133.1"/>
    <property type="molecule type" value="Genomic_DNA"/>
</dbReference>
<dbReference type="AlphaFoldDB" id="A0A644WS97"/>
<name>A0A644WS97_9ZZZZ</name>
<sequence length="543" mass="60271">MKKKFAPFLLSLIIAFNVCAIPALASSDEDKITSTVEQYLSVNARIAYLYEDHDLQINSVRSLENIAEQDSKSADQSFQLLSRTASLSQLQNGLKFVENKAYYNKYYRQAEGINRTDFCAAYTFSDVKIHDSAASVCVYELISFRYVGNSELSSIGTNYVVDLINVGGKWLVADVNSDDEFDIVYKSIGFDLNTAIQNYNNLKQEREANSEGSEAVKEDSDEKNHRSIDSILTTTNLSYNRNNVVAYAFTYTTQEGNTNPNYNGVPYYNPNFVYYSANCMNFASQCVWAGFGGDNTTTSIDGHIAPMDDEGASDSYKWCGKYSSNGIKTASWTSCSNFRTYVNNSSGQTGEGLQASIVDVSTSQNFTQVPSYSSNLLGSVLHVKGYDSNGNPVNYGHAIVVTQVDGPDRDDVYVCSNTRMAKHYLLADNSYWANNPIKVIVPEYFRASSVTAPIITPSQKKPVAQNATTSLTATTNQQCYRIYTTVTKPSGQLYTYTSSYNTSSYSCSHSFNEIGLYKVTVYAKLTSTSSEVSKTYYVRAYEV</sequence>
<reference evidence="3" key="1">
    <citation type="submission" date="2019-08" db="EMBL/GenBank/DDBJ databases">
        <authorList>
            <person name="Kucharzyk K."/>
            <person name="Murdoch R.W."/>
            <person name="Higgins S."/>
            <person name="Loffler F."/>
        </authorList>
    </citation>
    <scope>NUCLEOTIDE SEQUENCE</scope>
</reference>
<evidence type="ECO:0000256" key="1">
    <source>
        <dbReference type="SAM" id="MobiDB-lite"/>
    </source>
</evidence>
<feature type="region of interest" description="Disordered" evidence="1">
    <location>
        <begin position="204"/>
        <end position="227"/>
    </location>
</feature>
<accession>A0A644WS97</accession>
<evidence type="ECO:0000259" key="2">
    <source>
        <dbReference type="Pfam" id="PF12671"/>
    </source>
</evidence>
<organism evidence="3">
    <name type="scientific">bioreactor metagenome</name>
    <dbReference type="NCBI Taxonomy" id="1076179"/>
    <lineage>
        <taxon>unclassified sequences</taxon>
        <taxon>metagenomes</taxon>
        <taxon>ecological metagenomes</taxon>
    </lineage>
</organism>
<protein>
    <recommendedName>
        <fullName evidence="2">Putative amidase domain-containing protein</fullName>
    </recommendedName>
</protein>
<evidence type="ECO:0000313" key="3">
    <source>
        <dbReference type="EMBL" id="MPM05133.1"/>
    </source>
</evidence>
<proteinExistence type="predicted"/>
<feature type="domain" description="Putative amidase" evidence="2">
    <location>
        <begin position="238"/>
        <end position="439"/>
    </location>
</feature>
<gene>
    <name evidence="3" type="ORF">SDC9_51419</name>
</gene>
<dbReference type="Pfam" id="PF12671">
    <property type="entry name" value="Amidase_6"/>
    <property type="match status" value="1"/>
</dbReference>
<comment type="caution">
    <text evidence="3">The sequence shown here is derived from an EMBL/GenBank/DDBJ whole genome shotgun (WGS) entry which is preliminary data.</text>
</comment>